<dbReference type="GO" id="GO:0016788">
    <property type="term" value="F:hydrolase activity, acting on ester bonds"/>
    <property type="evidence" value="ECO:0007669"/>
    <property type="project" value="InterPro"/>
</dbReference>
<protein>
    <submittedName>
        <fullName evidence="2">Uncharacterized protein</fullName>
    </submittedName>
</protein>
<dbReference type="OrthoDB" id="5135119at2759"/>
<sequence>MMIIPPMMFTKVKCLSRRSMRLLRASPQWNETLLIITYDEHGGFFDHVPTPNKGIPSPDGIVGPDPFYFTFDRLGVRVPTIMVSPWIEKGTVIYGPNGVPSATSEFEHSSISATVKKLFDLPSPYLTKRDAWAGTFEGIVQTRTTPRTDCPMQLPNPAKIRDGEANEDASLSEFQQELMQLASVLNGDHSLTNFQEKVVKKMNVREGLAYMENAVKRFFEAGLSAMKMGVDEEQIVKMRPSLTTRSSSPSIHP</sequence>
<comment type="caution">
    <text evidence="2">The sequence shown here is derived from an EMBL/GenBank/DDBJ whole genome shotgun (WGS) entry which is preliminary data.</text>
</comment>
<organism evidence="2 3">
    <name type="scientific">Dioscorea zingiberensis</name>
    <dbReference type="NCBI Taxonomy" id="325984"/>
    <lineage>
        <taxon>Eukaryota</taxon>
        <taxon>Viridiplantae</taxon>
        <taxon>Streptophyta</taxon>
        <taxon>Embryophyta</taxon>
        <taxon>Tracheophyta</taxon>
        <taxon>Spermatophyta</taxon>
        <taxon>Magnoliopsida</taxon>
        <taxon>Liliopsida</taxon>
        <taxon>Dioscoreales</taxon>
        <taxon>Dioscoreaceae</taxon>
        <taxon>Dioscorea</taxon>
    </lineage>
</organism>
<name>A0A9D5HIM7_9LILI</name>
<dbReference type="Gene3D" id="3.40.720.10">
    <property type="entry name" value="Alkaline Phosphatase, subunit A"/>
    <property type="match status" value="1"/>
</dbReference>
<dbReference type="PANTHER" id="PTHR31956">
    <property type="entry name" value="NON-SPECIFIC PHOSPHOLIPASE C4-RELATED"/>
    <property type="match status" value="1"/>
</dbReference>
<dbReference type="InterPro" id="IPR007312">
    <property type="entry name" value="Phosphoesterase"/>
</dbReference>
<dbReference type="SUPFAM" id="SSF53649">
    <property type="entry name" value="Alkaline phosphatase-like"/>
    <property type="match status" value="1"/>
</dbReference>
<dbReference type="Pfam" id="PF04185">
    <property type="entry name" value="Phosphoesterase"/>
    <property type="match status" value="1"/>
</dbReference>
<gene>
    <name evidence="2" type="ORF">J5N97_012981</name>
</gene>
<evidence type="ECO:0000256" key="1">
    <source>
        <dbReference type="ARBA" id="ARBA00022801"/>
    </source>
</evidence>
<dbReference type="GO" id="GO:0009395">
    <property type="term" value="P:phospholipid catabolic process"/>
    <property type="evidence" value="ECO:0007669"/>
    <property type="project" value="TreeGrafter"/>
</dbReference>
<keyword evidence="3" id="KW-1185">Reference proteome</keyword>
<proteinExistence type="predicted"/>
<evidence type="ECO:0000313" key="2">
    <source>
        <dbReference type="EMBL" id="KAJ0977507.1"/>
    </source>
</evidence>
<evidence type="ECO:0000313" key="3">
    <source>
        <dbReference type="Proteomes" id="UP001085076"/>
    </source>
</evidence>
<dbReference type="AlphaFoldDB" id="A0A9D5HIM7"/>
<dbReference type="PANTHER" id="PTHR31956:SF26">
    <property type="entry name" value="NON-SPECIFIC PHOSPHOLIPASE C2"/>
    <property type="match status" value="1"/>
</dbReference>
<dbReference type="EMBL" id="JAGGNH010000003">
    <property type="protein sequence ID" value="KAJ0977507.1"/>
    <property type="molecule type" value="Genomic_DNA"/>
</dbReference>
<reference evidence="2" key="2">
    <citation type="journal article" date="2022" name="Hortic Res">
        <title>The genome of Dioscorea zingiberensis sheds light on the biosynthesis, origin and evolution of the medicinally important diosgenin saponins.</title>
        <authorList>
            <person name="Li Y."/>
            <person name="Tan C."/>
            <person name="Li Z."/>
            <person name="Guo J."/>
            <person name="Li S."/>
            <person name="Chen X."/>
            <person name="Wang C."/>
            <person name="Dai X."/>
            <person name="Yang H."/>
            <person name="Song W."/>
            <person name="Hou L."/>
            <person name="Xu J."/>
            <person name="Tong Z."/>
            <person name="Xu A."/>
            <person name="Yuan X."/>
            <person name="Wang W."/>
            <person name="Yang Q."/>
            <person name="Chen L."/>
            <person name="Sun Z."/>
            <person name="Wang K."/>
            <person name="Pan B."/>
            <person name="Chen J."/>
            <person name="Bao Y."/>
            <person name="Liu F."/>
            <person name="Qi X."/>
            <person name="Gang D.R."/>
            <person name="Wen J."/>
            <person name="Li J."/>
        </authorList>
    </citation>
    <scope>NUCLEOTIDE SEQUENCE</scope>
    <source>
        <strain evidence="2">Dzin_1.0</strain>
    </source>
</reference>
<accession>A0A9D5HIM7</accession>
<reference evidence="2" key="1">
    <citation type="submission" date="2021-03" db="EMBL/GenBank/DDBJ databases">
        <authorList>
            <person name="Li Z."/>
            <person name="Yang C."/>
        </authorList>
    </citation>
    <scope>NUCLEOTIDE SEQUENCE</scope>
    <source>
        <strain evidence="2">Dzin_1.0</strain>
        <tissue evidence="2">Leaf</tissue>
    </source>
</reference>
<dbReference type="Proteomes" id="UP001085076">
    <property type="component" value="Miscellaneous, Linkage group lg03"/>
</dbReference>
<dbReference type="InterPro" id="IPR017850">
    <property type="entry name" value="Alkaline_phosphatase_core_sf"/>
</dbReference>
<keyword evidence="1" id="KW-0378">Hydrolase</keyword>